<name>A0A7W7Z6M1_9BRAD</name>
<keyword evidence="1" id="KW-1133">Transmembrane helix</keyword>
<dbReference type="NCBIfam" id="TIGR00843">
    <property type="entry name" value="benE"/>
    <property type="match status" value="1"/>
</dbReference>
<feature type="transmembrane region" description="Helical" evidence="1">
    <location>
        <begin position="93"/>
        <end position="112"/>
    </location>
</feature>
<dbReference type="EMBL" id="JACHIH010000028">
    <property type="protein sequence ID" value="MBB5048982.1"/>
    <property type="molecule type" value="Genomic_DNA"/>
</dbReference>
<feature type="transmembrane region" description="Helical" evidence="1">
    <location>
        <begin position="142"/>
        <end position="160"/>
    </location>
</feature>
<keyword evidence="3" id="KW-1185">Reference proteome</keyword>
<dbReference type="GO" id="GO:0005886">
    <property type="term" value="C:plasma membrane"/>
    <property type="evidence" value="ECO:0007669"/>
    <property type="project" value="TreeGrafter"/>
</dbReference>
<protein>
    <submittedName>
        <fullName evidence="2">Benzoate membrane transport protein</fullName>
    </submittedName>
</protein>
<dbReference type="Proteomes" id="UP000542353">
    <property type="component" value="Unassembled WGS sequence"/>
</dbReference>
<dbReference type="PANTHER" id="PTHR30199:SF0">
    <property type="entry name" value="INNER MEMBRANE PROTEIN YDCO"/>
    <property type="match status" value="1"/>
</dbReference>
<evidence type="ECO:0000313" key="3">
    <source>
        <dbReference type="Proteomes" id="UP000542353"/>
    </source>
</evidence>
<reference evidence="2 3" key="1">
    <citation type="submission" date="2020-08" db="EMBL/GenBank/DDBJ databases">
        <title>Genomic Encyclopedia of Type Strains, Phase IV (KMG-IV): sequencing the most valuable type-strain genomes for metagenomic binning, comparative biology and taxonomic classification.</title>
        <authorList>
            <person name="Goeker M."/>
        </authorList>
    </citation>
    <scope>NUCLEOTIDE SEQUENCE [LARGE SCALE GENOMIC DNA]</scope>
    <source>
        <strain evidence="2 3">DSM 12706</strain>
    </source>
</reference>
<keyword evidence="1" id="KW-0812">Transmembrane</keyword>
<proteinExistence type="predicted"/>
<evidence type="ECO:0000313" key="2">
    <source>
        <dbReference type="EMBL" id="MBB5048982.1"/>
    </source>
</evidence>
<evidence type="ECO:0000256" key="1">
    <source>
        <dbReference type="SAM" id="Phobius"/>
    </source>
</evidence>
<dbReference type="PANTHER" id="PTHR30199">
    <property type="entry name" value="MFS FAMILY TRANSPORTER, PREDICTED SUBSTRATE BENZOATE"/>
    <property type="match status" value="1"/>
</dbReference>
<feature type="transmembrane region" description="Helical" evidence="1">
    <location>
        <begin position="119"/>
        <end position="136"/>
    </location>
</feature>
<feature type="transmembrane region" description="Helical" evidence="1">
    <location>
        <begin position="352"/>
        <end position="381"/>
    </location>
</feature>
<dbReference type="GO" id="GO:0042925">
    <property type="term" value="F:benzoate transmembrane transporter activity"/>
    <property type="evidence" value="ECO:0007669"/>
    <property type="project" value="InterPro"/>
</dbReference>
<comment type="caution">
    <text evidence="2">The sequence shown here is derived from an EMBL/GenBank/DDBJ whole genome shotgun (WGS) entry which is preliminary data.</text>
</comment>
<feature type="transmembrane region" description="Helical" evidence="1">
    <location>
        <begin position="167"/>
        <end position="187"/>
    </location>
</feature>
<organism evidence="2 3">
    <name type="scientific">Rhodopseudomonas rhenobacensis</name>
    <dbReference type="NCBI Taxonomy" id="87461"/>
    <lineage>
        <taxon>Bacteria</taxon>
        <taxon>Pseudomonadati</taxon>
        <taxon>Pseudomonadota</taxon>
        <taxon>Alphaproteobacteria</taxon>
        <taxon>Hyphomicrobiales</taxon>
        <taxon>Nitrobacteraceae</taxon>
        <taxon>Rhodopseudomonas</taxon>
    </lineage>
</organism>
<dbReference type="RefSeq" id="WP_184260478.1">
    <property type="nucleotide sequence ID" value="NZ_JACHIH010000028.1"/>
</dbReference>
<dbReference type="Pfam" id="PF03594">
    <property type="entry name" value="BenE"/>
    <property type="match status" value="1"/>
</dbReference>
<keyword evidence="1" id="KW-0472">Membrane</keyword>
<dbReference type="InterPro" id="IPR004711">
    <property type="entry name" value="Benzoate_Transporter"/>
</dbReference>
<feature type="transmembrane region" description="Helical" evidence="1">
    <location>
        <begin position="69"/>
        <end position="87"/>
    </location>
</feature>
<sequence length="398" mass="40842">MQKDLSISAVVAGFIAVIVSYAGPLVIVFQAANDAGLSHDMISSWIGAISIGSGIAAIVLSLAYRAPVITAWSTPGAALLVLALPSTPYPEAIGAYIFAAGVCTLIGVSGLFDTVVSRIPRGIAAAMLAGILLRFGSELFGAFRASPLQVGVMALSYFVVKRISPRYAVSAVLCVGLLFAFASGDIHTDTLALDLATPVFTAPSFSWQSIISLGVPLAIVSLTGQFVPGVAVLRTYGYKTPSNPLVWVTSAIAMLAAPFGSHGINLAAITAAICSGHEAHPDASKRYVAGVALGVFYIIAGLFGATLATLFAALPKTMIATVAGLALLGAIAAGLTAAMADEKVRESALITFVVTASGVSFLGLGSAFWGLIVGLLAYFIWSVQFERPGFLQPATPKS</sequence>
<feature type="transmembrane region" description="Helical" evidence="1">
    <location>
        <begin position="42"/>
        <end position="62"/>
    </location>
</feature>
<gene>
    <name evidence="2" type="ORF">HNR60_003753</name>
</gene>
<dbReference type="AlphaFoldDB" id="A0A7W7Z6M1"/>
<feature type="transmembrane region" description="Helical" evidence="1">
    <location>
        <begin position="245"/>
        <end position="267"/>
    </location>
</feature>
<feature type="transmembrane region" description="Helical" evidence="1">
    <location>
        <begin position="319"/>
        <end position="340"/>
    </location>
</feature>
<accession>A0A7W7Z6M1</accession>
<feature type="transmembrane region" description="Helical" evidence="1">
    <location>
        <begin position="287"/>
        <end position="312"/>
    </location>
</feature>
<feature type="transmembrane region" description="Helical" evidence="1">
    <location>
        <begin position="7"/>
        <end position="30"/>
    </location>
</feature>
<feature type="transmembrane region" description="Helical" evidence="1">
    <location>
        <begin position="207"/>
        <end position="233"/>
    </location>
</feature>